<feature type="domain" description="AMP-dependent synthetase/ligase" evidence="3">
    <location>
        <begin position="86"/>
        <end position="360"/>
    </location>
</feature>
<dbReference type="PANTHER" id="PTHR43201">
    <property type="entry name" value="ACYL-COA SYNTHETASE"/>
    <property type="match status" value="1"/>
</dbReference>
<protein>
    <submittedName>
        <fullName evidence="5">Acyl-CoA synthetase</fullName>
    </submittedName>
</protein>
<dbReference type="Pfam" id="PF00501">
    <property type="entry name" value="AMP-binding"/>
    <property type="match status" value="1"/>
</dbReference>
<name>A0A9X7JP08_9ACTN</name>
<sequence length="493" mass="50852">MLRTIRSAGPRVAGASTRIRRRGSPVAVPGRRWKEQSVPGPTEALLTHLVPGTGGDRPDALRVAGRDCSREQLLGAAAAVAHRIAGAPAVAVHADASLETVAAVVGGLLAGVPVVPLPPDAGPAERGHILRDSGAALVLGGADGLPVDVTERGDWSGAEPAADSTALILYTSGTTGAPKGALIPRGAVAAGLDGLAEAWQWTAEDTLVHGLPLFHVHGLVLGVLGALRTGCRLVHTGRPAPEAYAAAGGSLYFGVPTVWSRVVREPSAARELAKARLLVSGSAALPAPVFRDLEALTGQRPVERYGMTETLITVSARAGGERRPGAVGTPLPGVRTRLVAAESGIGELEVSGPTLFSGYLGRPEATAAAHTADGWFRTGDIAAIEEDGTHRIVGRASTDLIKSGGYRVGAGEVENALLDHPAVREAAVVGVPDDDLGQQIVAYVVADGATEQQLIDFVAGHLSVHKRPRRVRFLDALPRNAMGKPQKKLLPPL</sequence>
<evidence type="ECO:0000259" key="4">
    <source>
        <dbReference type="Pfam" id="PF13193"/>
    </source>
</evidence>
<evidence type="ECO:0000256" key="2">
    <source>
        <dbReference type="SAM" id="MobiDB-lite"/>
    </source>
</evidence>
<keyword evidence="6" id="KW-1185">Reference proteome</keyword>
<gene>
    <name evidence="5" type="ORF">B7P34_19595</name>
</gene>
<dbReference type="OrthoDB" id="4363623at2"/>
<dbReference type="InterPro" id="IPR020845">
    <property type="entry name" value="AMP-binding_CS"/>
</dbReference>
<dbReference type="Pfam" id="PF13193">
    <property type="entry name" value="AMP-binding_C"/>
    <property type="match status" value="1"/>
</dbReference>
<evidence type="ECO:0000256" key="1">
    <source>
        <dbReference type="ARBA" id="ARBA00006432"/>
    </source>
</evidence>
<evidence type="ECO:0000259" key="3">
    <source>
        <dbReference type="Pfam" id="PF00501"/>
    </source>
</evidence>
<dbReference type="SUPFAM" id="SSF56801">
    <property type="entry name" value="Acetyl-CoA synthetase-like"/>
    <property type="match status" value="1"/>
</dbReference>
<accession>A0A9X7JP08</accession>
<dbReference type="GO" id="GO:0031956">
    <property type="term" value="F:medium-chain fatty acid-CoA ligase activity"/>
    <property type="evidence" value="ECO:0007669"/>
    <property type="project" value="TreeGrafter"/>
</dbReference>
<reference evidence="5 6" key="1">
    <citation type="submission" date="2018-03" db="EMBL/GenBank/DDBJ databases">
        <title>Chitinolytic properties of Streptosporangium nondiastaticum TBG75A20.</title>
        <authorList>
            <person name="Gayathri V."/>
            <person name="Shiburaj S."/>
        </authorList>
    </citation>
    <scope>NUCLEOTIDE SEQUENCE [LARGE SCALE GENOMIC DNA]</scope>
    <source>
        <strain evidence="5 6">TBG75A20</strain>
    </source>
</reference>
<dbReference type="AlphaFoldDB" id="A0A9X7JP08"/>
<dbReference type="Proteomes" id="UP000242427">
    <property type="component" value="Unassembled WGS sequence"/>
</dbReference>
<dbReference type="PROSITE" id="PS00455">
    <property type="entry name" value="AMP_BINDING"/>
    <property type="match status" value="1"/>
</dbReference>
<dbReference type="InterPro" id="IPR045851">
    <property type="entry name" value="AMP-bd_C_sf"/>
</dbReference>
<dbReference type="Gene3D" id="3.40.50.12780">
    <property type="entry name" value="N-terminal domain of ligase-like"/>
    <property type="match status" value="1"/>
</dbReference>
<evidence type="ECO:0000313" key="5">
    <source>
        <dbReference type="EMBL" id="PSJ27073.1"/>
    </source>
</evidence>
<comment type="caution">
    <text evidence="5">The sequence shown here is derived from an EMBL/GenBank/DDBJ whole genome shotgun (WGS) entry which is preliminary data.</text>
</comment>
<dbReference type="InterPro" id="IPR042099">
    <property type="entry name" value="ANL_N_sf"/>
</dbReference>
<dbReference type="Gene3D" id="3.30.300.30">
    <property type="match status" value="1"/>
</dbReference>
<dbReference type="InterPro" id="IPR025110">
    <property type="entry name" value="AMP-bd_C"/>
</dbReference>
<dbReference type="InterPro" id="IPR000873">
    <property type="entry name" value="AMP-dep_synth/lig_dom"/>
</dbReference>
<dbReference type="EMBL" id="PXWG01000052">
    <property type="protein sequence ID" value="PSJ27073.1"/>
    <property type="molecule type" value="Genomic_DNA"/>
</dbReference>
<comment type="similarity">
    <text evidence="1">Belongs to the ATP-dependent AMP-binding enzyme family.</text>
</comment>
<dbReference type="PANTHER" id="PTHR43201:SF8">
    <property type="entry name" value="ACYL-COA SYNTHETASE FAMILY MEMBER 3"/>
    <property type="match status" value="1"/>
</dbReference>
<proteinExistence type="inferred from homology"/>
<evidence type="ECO:0000313" key="6">
    <source>
        <dbReference type="Proteomes" id="UP000242427"/>
    </source>
</evidence>
<dbReference type="NCBIfam" id="NF005858">
    <property type="entry name" value="PRK07787.1"/>
    <property type="match status" value="1"/>
</dbReference>
<dbReference type="GO" id="GO:0006631">
    <property type="term" value="P:fatty acid metabolic process"/>
    <property type="evidence" value="ECO:0007669"/>
    <property type="project" value="TreeGrafter"/>
</dbReference>
<feature type="domain" description="AMP-binding enzyme C-terminal" evidence="4">
    <location>
        <begin position="412"/>
        <end position="484"/>
    </location>
</feature>
<organism evidence="5 6">
    <name type="scientific">Streptosporangium nondiastaticum</name>
    <dbReference type="NCBI Taxonomy" id="35764"/>
    <lineage>
        <taxon>Bacteria</taxon>
        <taxon>Bacillati</taxon>
        <taxon>Actinomycetota</taxon>
        <taxon>Actinomycetes</taxon>
        <taxon>Streptosporangiales</taxon>
        <taxon>Streptosporangiaceae</taxon>
        <taxon>Streptosporangium</taxon>
    </lineage>
</organism>
<feature type="region of interest" description="Disordered" evidence="2">
    <location>
        <begin position="1"/>
        <end position="39"/>
    </location>
</feature>